<reference evidence="2" key="1">
    <citation type="submission" date="2016-10" db="EMBL/GenBank/DDBJ databases">
        <authorList>
            <person name="Varghese N."/>
            <person name="Submissions S."/>
        </authorList>
    </citation>
    <scope>NUCLEOTIDE SEQUENCE [LARGE SCALE GENOMIC DNA]</scope>
    <source>
        <strain evidence="2">CGMCC 1.10824</strain>
    </source>
</reference>
<dbReference type="OrthoDB" id="9767116at2"/>
<keyword evidence="2" id="KW-1185">Reference proteome</keyword>
<gene>
    <name evidence="1" type="ORF">SAMN02927930_01754</name>
</gene>
<evidence type="ECO:0000313" key="1">
    <source>
        <dbReference type="EMBL" id="SDB45842.1"/>
    </source>
</evidence>
<dbReference type="Proteomes" id="UP000199626">
    <property type="component" value="Unassembled WGS sequence"/>
</dbReference>
<dbReference type="STRING" id="1159017.SAMN02927930_01754"/>
<organism evidence="1 2">
    <name type="scientific">Pseudidiomarina indica</name>
    <dbReference type="NCBI Taxonomy" id="1159017"/>
    <lineage>
        <taxon>Bacteria</taxon>
        <taxon>Pseudomonadati</taxon>
        <taxon>Pseudomonadota</taxon>
        <taxon>Gammaproteobacteria</taxon>
        <taxon>Alteromonadales</taxon>
        <taxon>Idiomarinaceae</taxon>
        <taxon>Pseudidiomarina</taxon>
    </lineage>
</organism>
<dbReference type="EMBL" id="FMXN01000011">
    <property type="protein sequence ID" value="SDB45842.1"/>
    <property type="molecule type" value="Genomic_DNA"/>
</dbReference>
<sequence>MLKIISYICFLVIGIMIPCVIKANPLAETLTPIINFDHKSLQLNIENRVILEGYLFIDREVYLFSSLDSLNKFTSVDRVTIKANDEIELSNFNGCFVSVKGTLKLYTGNVSRYFLEDVDSVERRGLFYDLALRQQPDKPPKCLVKAIIDVL</sequence>
<dbReference type="RefSeq" id="WP_092593686.1">
    <property type="nucleotide sequence ID" value="NZ_FMXN01000011.1"/>
</dbReference>
<proteinExistence type="predicted"/>
<accession>A0A1G6DL40</accession>
<protein>
    <submittedName>
        <fullName evidence="1">Uncharacterized protein</fullName>
    </submittedName>
</protein>
<evidence type="ECO:0000313" key="2">
    <source>
        <dbReference type="Proteomes" id="UP000199626"/>
    </source>
</evidence>
<name>A0A1G6DL40_9GAMM</name>
<dbReference type="AlphaFoldDB" id="A0A1G6DL40"/>